<proteinExistence type="evidence at transcript level"/>
<evidence type="ECO:0000256" key="7">
    <source>
        <dbReference type="PROSITE-ProRule" id="PRU00108"/>
    </source>
</evidence>
<evidence type="ECO:0000256" key="5">
    <source>
        <dbReference type="ARBA" id="ARBA00023155"/>
    </source>
</evidence>
<dbReference type="FunFam" id="1.10.10.60:FF:000574">
    <property type="entry name" value="Homeobox protein CHOX-CAD2"/>
    <property type="match status" value="1"/>
</dbReference>
<dbReference type="PANTHER" id="PTHR24332">
    <property type="entry name" value="HOMEOBOX PROTEIN CDX"/>
    <property type="match status" value="1"/>
</dbReference>
<evidence type="ECO:0000256" key="3">
    <source>
        <dbReference type="ARBA" id="ARBA00022473"/>
    </source>
</evidence>
<feature type="region of interest" description="Disordered" evidence="9">
    <location>
        <begin position="403"/>
        <end position="430"/>
    </location>
</feature>
<dbReference type="GO" id="GO:0000977">
    <property type="term" value="F:RNA polymerase II transcription regulatory region sequence-specific DNA binding"/>
    <property type="evidence" value="ECO:0007669"/>
    <property type="project" value="TreeGrafter"/>
</dbReference>
<evidence type="ECO:0000256" key="6">
    <source>
        <dbReference type="ARBA" id="ARBA00023242"/>
    </source>
</evidence>
<dbReference type="AlphaFoldDB" id="A0AA49K4T5"/>
<evidence type="ECO:0000256" key="1">
    <source>
        <dbReference type="ARBA" id="ARBA00004123"/>
    </source>
</evidence>
<dbReference type="InterPro" id="IPR000047">
    <property type="entry name" value="HTH_motif"/>
</dbReference>
<keyword evidence="4 7" id="KW-0238">DNA-binding</keyword>
<organism evidence="11">
    <name type="scientific">Pristina longiseta</name>
    <dbReference type="NCBI Taxonomy" id="188231"/>
    <lineage>
        <taxon>Eukaryota</taxon>
        <taxon>Metazoa</taxon>
        <taxon>Spiralia</taxon>
        <taxon>Lophotrochozoa</taxon>
        <taxon>Annelida</taxon>
        <taxon>Clitellata</taxon>
        <taxon>Oligochaeta</taxon>
        <taxon>Tubificida</taxon>
        <taxon>Tubificina</taxon>
        <taxon>Naididae</taxon>
        <taxon>Naidinae</taxon>
        <taxon>Pristina</taxon>
    </lineage>
</organism>
<dbReference type="GO" id="GO:0000981">
    <property type="term" value="F:DNA-binding transcription factor activity, RNA polymerase II-specific"/>
    <property type="evidence" value="ECO:0007669"/>
    <property type="project" value="InterPro"/>
</dbReference>
<reference evidence="11" key="1">
    <citation type="journal article" date="2023" name="Genes (Basel)">
        <title>Spatial Colinear but Broken Temporal Expression of Duplicated ParaHox Genes in Asexually Reproducing Annelids, Nais communis and Pristina longiseta.</title>
        <authorList>
            <person name="Kostyuchenko R.P."/>
            <person name="Amosov A.V."/>
        </authorList>
    </citation>
    <scope>NUCLEOTIDE SEQUENCE</scope>
</reference>
<dbReference type="CDD" id="cd00086">
    <property type="entry name" value="homeodomain"/>
    <property type="match status" value="1"/>
</dbReference>
<evidence type="ECO:0000313" key="11">
    <source>
        <dbReference type="EMBL" id="WKZ08256.1"/>
    </source>
</evidence>
<dbReference type="PROSITE" id="PS50071">
    <property type="entry name" value="HOMEOBOX_2"/>
    <property type="match status" value="1"/>
</dbReference>
<dbReference type="SMART" id="SM00389">
    <property type="entry name" value="HOX"/>
    <property type="match status" value="1"/>
</dbReference>
<dbReference type="EMBL" id="OR050799">
    <property type="protein sequence ID" value="WKZ08256.1"/>
    <property type="molecule type" value="mRNA"/>
</dbReference>
<evidence type="ECO:0000256" key="2">
    <source>
        <dbReference type="ARBA" id="ARBA00010341"/>
    </source>
</evidence>
<dbReference type="GO" id="GO:0030154">
    <property type="term" value="P:cell differentiation"/>
    <property type="evidence" value="ECO:0007669"/>
    <property type="project" value="TreeGrafter"/>
</dbReference>
<dbReference type="PRINTS" id="PR00031">
    <property type="entry name" value="HTHREPRESSR"/>
</dbReference>
<dbReference type="PANTHER" id="PTHR24332:SF9">
    <property type="entry name" value="HOMEOTIC PROTEIN CAUDAL"/>
    <property type="match status" value="1"/>
</dbReference>
<feature type="region of interest" description="Disordered" evidence="9">
    <location>
        <begin position="122"/>
        <end position="147"/>
    </location>
</feature>
<dbReference type="InterPro" id="IPR020479">
    <property type="entry name" value="HD_metazoa"/>
</dbReference>
<keyword evidence="5 7" id="KW-0371">Homeobox</keyword>
<keyword evidence="6 7" id="KW-0539">Nucleus</keyword>
<dbReference type="InterPro" id="IPR009057">
    <property type="entry name" value="Homeodomain-like_sf"/>
</dbReference>
<feature type="domain" description="Homeobox" evidence="10">
    <location>
        <begin position="347"/>
        <end position="407"/>
    </location>
</feature>
<feature type="region of interest" description="Disordered" evidence="9">
    <location>
        <begin position="263"/>
        <end position="324"/>
    </location>
</feature>
<dbReference type="GO" id="GO:0009948">
    <property type="term" value="P:anterior/posterior axis specification"/>
    <property type="evidence" value="ECO:0007669"/>
    <property type="project" value="TreeGrafter"/>
</dbReference>
<feature type="DNA-binding region" description="Homeobox" evidence="7">
    <location>
        <begin position="349"/>
        <end position="408"/>
    </location>
</feature>
<feature type="compositionally biased region" description="Polar residues" evidence="9">
    <location>
        <begin position="314"/>
        <end position="324"/>
    </location>
</feature>
<dbReference type="InterPro" id="IPR017970">
    <property type="entry name" value="Homeobox_CS"/>
</dbReference>
<dbReference type="InterPro" id="IPR047152">
    <property type="entry name" value="Caudal_homeobox"/>
</dbReference>
<dbReference type="InterPro" id="IPR001356">
    <property type="entry name" value="HD"/>
</dbReference>
<evidence type="ECO:0000259" key="10">
    <source>
        <dbReference type="PROSITE" id="PS50071"/>
    </source>
</evidence>
<evidence type="ECO:0000256" key="9">
    <source>
        <dbReference type="SAM" id="MobiDB-lite"/>
    </source>
</evidence>
<comment type="subcellular location">
    <subcellularLocation>
        <location evidence="1 7 8">Nucleus</location>
    </subcellularLocation>
</comment>
<evidence type="ECO:0000256" key="8">
    <source>
        <dbReference type="RuleBase" id="RU000682"/>
    </source>
</evidence>
<dbReference type="Gene3D" id="1.10.10.60">
    <property type="entry name" value="Homeodomain-like"/>
    <property type="match status" value="1"/>
</dbReference>
<protein>
    <submittedName>
        <fullName evidence="11">Cdx2 protein</fullName>
    </submittedName>
</protein>
<dbReference type="SUPFAM" id="SSF46689">
    <property type="entry name" value="Homeodomain-like"/>
    <property type="match status" value="1"/>
</dbReference>
<keyword evidence="3" id="KW-0217">Developmental protein</keyword>
<accession>A0AA49K4T5</accession>
<feature type="region of interest" description="Disordered" evidence="9">
    <location>
        <begin position="174"/>
        <end position="196"/>
    </location>
</feature>
<sequence>MVYQQYDEQQITTMFPSDCLHQRQQPQHQPQVAQQQRLGGATYNVSTSRAAPAAQHGYYAGYLPIAEVANDDMVPTRQSYVHADVTGRHHAAAQYYPPTAEYQADQSPTSGMQSWIHLYPTATGVDPSDQTSATGRDPLRQDWRTGPARYATSAGSSIYSGESEQLMVMLSPSHHSNHGSVLTAGPGNNAAERSPLGAENPSVAGSYTYQHSSVTDLHALASSPTSLGPNAAVELNKYQSQQQQQHHRSVSTAAAAGVDVHALREGNGGGSDVRNGLSGPGQQQHMKSAVRSRLCSDVSDSLRSPHGAMGTGQGWSHSQQVTQQHPAPFDWMKKQTYPAITPSGKTRTKDKYRIVYTELQKVELEKEFLYNQYITIQRKAELAGHIGLSDRQVKIWFQNRRAKERKHKRKREENTSLRTSTRKKLEQYVV</sequence>
<dbReference type="Pfam" id="PF00046">
    <property type="entry name" value="Homeodomain"/>
    <property type="match status" value="1"/>
</dbReference>
<dbReference type="PROSITE" id="PS00027">
    <property type="entry name" value="HOMEOBOX_1"/>
    <property type="match status" value="1"/>
</dbReference>
<comment type="similarity">
    <text evidence="2">Belongs to the Caudal homeobox family.</text>
</comment>
<name>A0AA49K4T5_9ANNE</name>
<dbReference type="GO" id="GO:0009887">
    <property type="term" value="P:animal organ morphogenesis"/>
    <property type="evidence" value="ECO:0007669"/>
    <property type="project" value="TreeGrafter"/>
</dbReference>
<reference evidence="11" key="2">
    <citation type="submission" date="2023-05" db="EMBL/GenBank/DDBJ databases">
        <authorList>
            <person name="Kostyuchenko R.P."/>
        </authorList>
    </citation>
    <scope>NUCLEOTIDE SEQUENCE</scope>
</reference>
<evidence type="ECO:0000256" key="4">
    <source>
        <dbReference type="ARBA" id="ARBA00023125"/>
    </source>
</evidence>
<dbReference type="PRINTS" id="PR00024">
    <property type="entry name" value="HOMEOBOX"/>
</dbReference>
<dbReference type="GO" id="GO:0005634">
    <property type="term" value="C:nucleus"/>
    <property type="evidence" value="ECO:0007669"/>
    <property type="project" value="UniProtKB-SubCell"/>
</dbReference>